<dbReference type="InterPro" id="IPR045851">
    <property type="entry name" value="AMP-bd_C_sf"/>
</dbReference>
<protein>
    <submittedName>
        <fullName evidence="2">Phenylacetate--CoA ligase</fullName>
    </submittedName>
</protein>
<dbReference type="PANTHER" id="PTHR43845:SF1">
    <property type="entry name" value="BLR5969 PROTEIN"/>
    <property type="match status" value="1"/>
</dbReference>
<dbReference type="SUPFAM" id="SSF56801">
    <property type="entry name" value="Acetyl-CoA synthetase-like"/>
    <property type="match status" value="1"/>
</dbReference>
<dbReference type="Pfam" id="PF14535">
    <property type="entry name" value="AMP-binding_C_2"/>
    <property type="match status" value="1"/>
</dbReference>
<accession>A0ABQ3V2X7</accession>
<sequence length="448" mass="51349">MAYADYWNPKNETRPREELQALQLVKLRRLCEWAYTKAPFHKRRFEAANFHPEQLKTLDDIRRIPMMTREEWMASQVERPLFGDMLASEQRNAIRYHLTSGTSGRVPLRVLDSMKDWDWIGEMWCYGLWGFGVRPEDTVYFAFGYGSFIGFWGAHYACEKIGALVIPGGAQTTEARIKQIVEMGATTICSTPTYALHMWQKASEMGIDLAQESKVDKLILSGEPAGSIPAVKQQLETAWGAKCGDTAGMTEVGTIMIFECAHQPGGTHIIEDHFIEEVLDPHTGEPVGYGELGERVVTSFGRGFIPAIRYRTKDMVMKVPASLCDCGRTYDIYEGGIRGRWDDMKLIRGTNVYPRAVEAIVREYDAIDEFQIYIWRKDEIQDEITIRLEIKPGREGEWERLQPSLARDLSNAHEGLRFNLERMEYGQLPHFELKARRLIDSRPIAQYS</sequence>
<dbReference type="Proteomes" id="UP000654345">
    <property type="component" value="Unassembled WGS sequence"/>
</dbReference>
<keyword evidence="2" id="KW-0436">Ligase</keyword>
<reference evidence="2 3" key="1">
    <citation type="journal article" date="2021" name="Int. J. Syst. Evol. Microbiol.">
        <title>Reticulibacter mediterranei gen. nov., sp. nov., within the new family Reticulibacteraceae fam. nov., and Ktedonospora formicarum gen. nov., sp. nov., Ktedonobacter robiniae sp. nov., Dictyobacter formicarum sp. nov. and Dictyobacter arantiisoli sp. nov., belonging to the class Ktedonobacteria.</title>
        <authorList>
            <person name="Yabe S."/>
            <person name="Zheng Y."/>
            <person name="Wang C.M."/>
            <person name="Sakai Y."/>
            <person name="Abe K."/>
            <person name="Yokota A."/>
            <person name="Donadio S."/>
            <person name="Cavaletti L."/>
            <person name="Monciardini P."/>
        </authorList>
    </citation>
    <scope>NUCLEOTIDE SEQUENCE [LARGE SCALE GENOMIC DNA]</scope>
    <source>
        <strain evidence="2 3">SOSP1-30</strain>
    </source>
</reference>
<dbReference type="RefSeq" id="WP_201375086.1">
    <property type="nucleotide sequence ID" value="NZ_BNJG01000003.1"/>
</dbReference>
<keyword evidence="3" id="KW-1185">Reference proteome</keyword>
<dbReference type="EMBL" id="BNJG01000003">
    <property type="protein sequence ID" value="GHO58840.1"/>
    <property type="molecule type" value="Genomic_DNA"/>
</dbReference>
<dbReference type="Gene3D" id="3.40.50.12780">
    <property type="entry name" value="N-terminal domain of ligase-like"/>
    <property type="match status" value="1"/>
</dbReference>
<dbReference type="InterPro" id="IPR042099">
    <property type="entry name" value="ANL_N_sf"/>
</dbReference>
<gene>
    <name evidence="2" type="ORF">KSB_73150</name>
</gene>
<dbReference type="InterPro" id="IPR028154">
    <property type="entry name" value="AMP-dep_Lig_C"/>
</dbReference>
<evidence type="ECO:0000313" key="2">
    <source>
        <dbReference type="EMBL" id="GHO58840.1"/>
    </source>
</evidence>
<name>A0ABQ3V2X7_9CHLR</name>
<dbReference type="Gene3D" id="3.30.300.30">
    <property type="match status" value="1"/>
</dbReference>
<proteinExistence type="predicted"/>
<comment type="caution">
    <text evidence="2">The sequence shown here is derived from an EMBL/GenBank/DDBJ whole genome shotgun (WGS) entry which is preliminary data.</text>
</comment>
<feature type="domain" description="AMP-dependent ligase C-terminal" evidence="1">
    <location>
        <begin position="349"/>
        <end position="442"/>
    </location>
</feature>
<dbReference type="PANTHER" id="PTHR43845">
    <property type="entry name" value="BLR5969 PROTEIN"/>
    <property type="match status" value="1"/>
</dbReference>
<evidence type="ECO:0000259" key="1">
    <source>
        <dbReference type="Pfam" id="PF14535"/>
    </source>
</evidence>
<dbReference type="GO" id="GO:0016874">
    <property type="term" value="F:ligase activity"/>
    <property type="evidence" value="ECO:0007669"/>
    <property type="project" value="UniProtKB-KW"/>
</dbReference>
<organism evidence="2 3">
    <name type="scientific">Ktedonobacter robiniae</name>
    <dbReference type="NCBI Taxonomy" id="2778365"/>
    <lineage>
        <taxon>Bacteria</taxon>
        <taxon>Bacillati</taxon>
        <taxon>Chloroflexota</taxon>
        <taxon>Ktedonobacteria</taxon>
        <taxon>Ktedonobacterales</taxon>
        <taxon>Ktedonobacteraceae</taxon>
        <taxon>Ktedonobacter</taxon>
    </lineage>
</organism>
<evidence type="ECO:0000313" key="3">
    <source>
        <dbReference type="Proteomes" id="UP000654345"/>
    </source>
</evidence>